<feature type="domain" description="Calcineurin-like phosphoesterase" evidence="1">
    <location>
        <begin position="13"/>
        <end position="64"/>
    </location>
</feature>
<proteinExistence type="predicted"/>
<dbReference type="InterPro" id="IPR029052">
    <property type="entry name" value="Metallo-depent_PP-like"/>
</dbReference>
<evidence type="ECO:0000313" key="3">
    <source>
        <dbReference type="Proteomes" id="UP000239415"/>
    </source>
</evidence>
<comment type="caution">
    <text evidence="2">The sequence shown here is derived from an EMBL/GenBank/DDBJ whole genome shotgun (WGS) entry which is preliminary data.</text>
</comment>
<evidence type="ECO:0000259" key="1">
    <source>
        <dbReference type="Pfam" id="PF00149"/>
    </source>
</evidence>
<dbReference type="InterPro" id="IPR004843">
    <property type="entry name" value="Calcineurin-like_PHP"/>
</dbReference>
<gene>
    <name evidence="2" type="ORF">CLV67_104217</name>
</gene>
<organism evidence="2 3">
    <name type="scientific">Actinoplanes italicus</name>
    <dbReference type="NCBI Taxonomy" id="113567"/>
    <lineage>
        <taxon>Bacteria</taxon>
        <taxon>Bacillati</taxon>
        <taxon>Actinomycetota</taxon>
        <taxon>Actinomycetes</taxon>
        <taxon>Micromonosporales</taxon>
        <taxon>Micromonosporaceae</taxon>
        <taxon>Actinoplanes</taxon>
    </lineage>
</organism>
<dbReference type="EMBL" id="PVMZ01000004">
    <property type="protein sequence ID" value="PRX22689.1"/>
    <property type="molecule type" value="Genomic_DNA"/>
</dbReference>
<dbReference type="SUPFAM" id="SSF56300">
    <property type="entry name" value="Metallo-dependent phosphatases"/>
    <property type="match status" value="1"/>
</dbReference>
<dbReference type="Pfam" id="PF00149">
    <property type="entry name" value="Metallophos"/>
    <property type="match status" value="1"/>
</dbReference>
<name>A0A2T0KGX7_9ACTN</name>
<sequence length="74" mass="7399">MGGGDGLGAVVGTVVIVGDVGGCARQLEQALQPWLGVPDVVVIQVGDLVDRGPDSPGVLRLVGQRLAGAAPRWG</sequence>
<evidence type="ECO:0000313" key="2">
    <source>
        <dbReference type="EMBL" id="PRX22689.1"/>
    </source>
</evidence>
<dbReference type="GO" id="GO:0016787">
    <property type="term" value="F:hydrolase activity"/>
    <property type="evidence" value="ECO:0007669"/>
    <property type="project" value="InterPro"/>
</dbReference>
<reference evidence="2 3" key="1">
    <citation type="submission" date="2018-03" db="EMBL/GenBank/DDBJ databases">
        <title>Genomic Encyclopedia of Archaeal and Bacterial Type Strains, Phase II (KMG-II): from individual species to whole genera.</title>
        <authorList>
            <person name="Goeker M."/>
        </authorList>
    </citation>
    <scope>NUCLEOTIDE SEQUENCE [LARGE SCALE GENOMIC DNA]</scope>
    <source>
        <strain evidence="2 3">DSM 43146</strain>
    </source>
</reference>
<dbReference type="Gene3D" id="3.60.21.10">
    <property type="match status" value="1"/>
</dbReference>
<accession>A0A2T0KGX7</accession>
<protein>
    <submittedName>
        <fullName evidence="2">Calcineurin-like phosphoesterase family protein</fullName>
    </submittedName>
</protein>
<keyword evidence="3" id="KW-1185">Reference proteome</keyword>
<dbReference type="AlphaFoldDB" id="A0A2T0KGX7"/>
<dbReference type="Proteomes" id="UP000239415">
    <property type="component" value="Unassembled WGS sequence"/>
</dbReference>